<organism evidence="1 2">
    <name type="scientific">Pristionchus entomophagus</name>
    <dbReference type="NCBI Taxonomy" id="358040"/>
    <lineage>
        <taxon>Eukaryota</taxon>
        <taxon>Metazoa</taxon>
        <taxon>Ecdysozoa</taxon>
        <taxon>Nematoda</taxon>
        <taxon>Chromadorea</taxon>
        <taxon>Rhabditida</taxon>
        <taxon>Rhabditina</taxon>
        <taxon>Diplogasteromorpha</taxon>
        <taxon>Diplogasteroidea</taxon>
        <taxon>Neodiplogasteridae</taxon>
        <taxon>Pristionchus</taxon>
    </lineage>
</organism>
<name>A0AAV5SC85_9BILA</name>
<evidence type="ECO:0000313" key="2">
    <source>
        <dbReference type="Proteomes" id="UP001432027"/>
    </source>
</evidence>
<protein>
    <submittedName>
        <fullName evidence="1">Uncharacterized protein</fullName>
    </submittedName>
</protein>
<sequence length="368" mass="38763">INPSGEMLSGCCIPKEMDTNNIESGLLEESAEIPVDIHSNLRGVVADYVIDNCELAFACDSIYSCSDDSKCVNPSGETLSGCCIPNTMDPNEMEKGLPLSTAEEISETQATGPSGPNNLRGLVSDYVMDHCGVAFACDNTAADCGDGAECINPSGEILSGCCVPKGMSREDLEGVSSSSEATDLGTLNEIDLKSLIAPYVMEYCGPAIACDDIIAKCDDDSSCINPSEGPLAGCCVPKGMKRGDLEGSKPERFEPNTGEFGTLNGIDLKSLIAPYIMENCGPSFACDYIAAHCSPHSSCINPSEGPLSGCCVPKGMTREELETGMLTSKIDKETKEGERESDSICSASVGQCIPRVFAANATKYHEEL</sequence>
<dbReference type="EMBL" id="BTSX01000001">
    <property type="protein sequence ID" value="GMS80434.1"/>
    <property type="molecule type" value="Genomic_DNA"/>
</dbReference>
<reference evidence="1" key="1">
    <citation type="submission" date="2023-10" db="EMBL/GenBank/DDBJ databases">
        <title>Genome assembly of Pristionchus species.</title>
        <authorList>
            <person name="Yoshida K."/>
            <person name="Sommer R.J."/>
        </authorList>
    </citation>
    <scope>NUCLEOTIDE SEQUENCE</scope>
    <source>
        <strain evidence="1">RS0144</strain>
    </source>
</reference>
<evidence type="ECO:0000313" key="1">
    <source>
        <dbReference type="EMBL" id="GMS80434.1"/>
    </source>
</evidence>
<accession>A0AAV5SC85</accession>
<gene>
    <name evidence="1" type="ORF">PENTCL1PPCAC_2609</name>
</gene>
<comment type="caution">
    <text evidence="1">The sequence shown here is derived from an EMBL/GenBank/DDBJ whole genome shotgun (WGS) entry which is preliminary data.</text>
</comment>
<proteinExistence type="predicted"/>
<dbReference type="AlphaFoldDB" id="A0AAV5SC85"/>
<feature type="non-terminal residue" evidence="1">
    <location>
        <position position="1"/>
    </location>
</feature>
<keyword evidence="2" id="KW-1185">Reference proteome</keyword>
<dbReference type="Proteomes" id="UP001432027">
    <property type="component" value="Unassembled WGS sequence"/>
</dbReference>